<name>A0A5C6TPP7_9SPHN</name>
<dbReference type="RefSeq" id="WP_147041772.1">
    <property type="nucleotide sequence ID" value="NZ_BAABIR010000001.1"/>
</dbReference>
<dbReference type="PANTHER" id="PTHR13812">
    <property type="entry name" value="KETIMINE REDUCTASE MU-CRYSTALLIN"/>
    <property type="match status" value="1"/>
</dbReference>
<accession>A0A5C6TPP7</accession>
<sequence>MLWISEPEVSELIDLEDAIAAEEKMLALEAKGEATSLPKALGQWERRSMHALGSFAPSAGRAGFKTWLHTPNGAGTIFSLFNTETGVVEAVIESAVMSQLRTAAISGVATKWLAPAIADEMALVGTGKQAMLQVAAVAAVRPIRRLRVFSRTEENRRAFVERAASLFTFDVEEARSIEAATDGAQIVTIVTRAREPFFPASALSTGVHVNAVGAILRGFAEFHQDLFDRAGLVVVDNIANAQSISTEFIERFGPGPDGWDEVRSLSDIVAAGRPRPADLDVSLFKSLGMGVADLALASLIFERAVARGVGREIERMGRSTARWRSARRH</sequence>
<comment type="caution">
    <text evidence="1">The sequence shown here is derived from an EMBL/GenBank/DDBJ whole genome shotgun (WGS) entry which is preliminary data.</text>
</comment>
<dbReference type="GO" id="GO:0005737">
    <property type="term" value="C:cytoplasm"/>
    <property type="evidence" value="ECO:0007669"/>
    <property type="project" value="TreeGrafter"/>
</dbReference>
<dbReference type="InterPro" id="IPR036291">
    <property type="entry name" value="NAD(P)-bd_dom_sf"/>
</dbReference>
<dbReference type="Pfam" id="PF02423">
    <property type="entry name" value="OCD_Mu_crystall"/>
    <property type="match status" value="1"/>
</dbReference>
<dbReference type="EMBL" id="VOQQ01000001">
    <property type="protein sequence ID" value="TXC62384.1"/>
    <property type="molecule type" value="Genomic_DNA"/>
</dbReference>
<dbReference type="Proteomes" id="UP000321249">
    <property type="component" value="Unassembled WGS sequence"/>
</dbReference>
<keyword evidence="2" id="KW-1185">Reference proteome</keyword>
<dbReference type="Gene3D" id="3.40.50.720">
    <property type="entry name" value="NAD(P)-binding Rossmann-like Domain"/>
    <property type="match status" value="1"/>
</dbReference>
<dbReference type="InterPro" id="IPR003462">
    <property type="entry name" value="ODC_Mu_crystall"/>
</dbReference>
<dbReference type="InterPro" id="IPR023401">
    <property type="entry name" value="ODC_N"/>
</dbReference>
<protein>
    <submittedName>
        <fullName evidence="1">Ornithine cyclodeaminase family protein</fullName>
    </submittedName>
</protein>
<reference evidence="1 2" key="1">
    <citation type="journal article" date="2015" name="J. Microbiol.">
        <title>Sphingosinicella ginsenosidimutans sp. nov., with ginsenoside converting activity.</title>
        <authorList>
            <person name="Kim J.K."/>
            <person name="Kang M.S."/>
            <person name="Park S.C."/>
            <person name="Kim K.M."/>
            <person name="Choi K."/>
            <person name="Yoon M.H."/>
            <person name="Im W.T."/>
        </authorList>
    </citation>
    <scope>NUCLEOTIDE SEQUENCE [LARGE SCALE GENOMIC DNA]</scope>
    <source>
        <strain evidence="1 2">BS-11</strain>
    </source>
</reference>
<dbReference type="Gene3D" id="3.30.1780.10">
    <property type="entry name" value="ornithine cyclodeaminase, domain 1"/>
    <property type="match status" value="1"/>
</dbReference>
<dbReference type="OrthoDB" id="9785971at2"/>
<organism evidence="1 2">
    <name type="scientific">Allosphingosinicella ginsenosidimutans</name>
    <dbReference type="NCBI Taxonomy" id="1176539"/>
    <lineage>
        <taxon>Bacteria</taxon>
        <taxon>Pseudomonadati</taxon>
        <taxon>Pseudomonadota</taxon>
        <taxon>Alphaproteobacteria</taxon>
        <taxon>Sphingomonadales</taxon>
        <taxon>Sphingomonadaceae</taxon>
        <taxon>Allosphingosinicella</taxon>
    </lineage>
</organism>
<dbReference type="AlphaFoldDB" id="A0A5C6TPP7"/>
<dbReference type="PANTHER" id="PTHR13812:SF19">
    <property type="entry name" value="KETIMINE REDUCTASE MU-CRYSTALLIN"/>
    <property type="match status" value="1"/>
</dbReference>
<evidence type="ECO:0000313" key="1">
    <source>
        <dbReference type="EMBL" id="TXC62384.1"/>
    </source>
</evidence>
<proteinExistence type="predicted"/>
<evidence type="ECO:0000313" key="2">
    <source>
        <dbReference type="Proteomes" id="UP000321249"/>
    </source>
</evidence>
<gene>
    <name evidence="1" type="ORF">FRZ32_01160</name>
</gene>
<dbReference type="SUPFAM" id="SSF51735">
    <property type="entry name" value="NAD(P)-binding Rossmann-fold domains"/>
    <property type="match status" value="1"/>
</dbReference>
<dbReference type="PIRSF" id="PIRSF001439">
    <property type="entry name" value="CryM"/>
    <property type="match status" value="1"/>
</dbReference>